<dbReference type="EMBL" id="CADIJM010000002">
    <property type="protein sequence ID" value="CAB3682725.1"/>
    <property type="molecule type" value="Genomic_DNA"/>
</dbReference>
<dbReference type="Gene3D" id="3.40.190.10">
    <property type="entry name" value="Periplasmic binding protein-like II"/>
    <property type="match status" value="1"/>
</dbReference>
<dbReference type="Gene3D" id="3.40.190.150">
    <property type="entry name" value="Bordetella uptake gene, domain 1"/>
    <property type="match status" value="1"/>
</dbReference>
<dbReference type="Proteomes" id="UP000494214">
    <property type="component" value="Unassembled WGS sequence"/>
</dbReference>
<dbReference type="InterPro" id="IPR006311">
    <property type="entry name" value="TAT_signal"/>
</dbReference>
<dbReference type="RefSeq" id="WP_175122643.1">
    <property type="nucleotide sequence ID" value="NZ_CADIJM010000002.1"/>
</dbReference>
<gene>
    <name evidence="3" type="ORF">LMG26690_01689</name>
</gene>
<organism evidence="3 4">
    <name type="scientific">Achromobacter animicus</name>
    <dbReference type="NCBI Taxonomy" id="1389935"/>
    <lineage>
        <taxon>Bacteria</taxon>
        <taxon>Pseudomonadati</taxon>
        <taxon>Pseudomonadota</taxon>
        <taxon>Betaproteobacteria</taxon>
        <taxon>Burkholderiales</taxon>
        <taxon>Alcaligenaceae</taxon>
        <taxon>Achromobacter</taxon>
    </lineage>
</organism>
<evidence type="ECO:0000256" key="1">
    <source>
        <dbReference type="ARBA" id="ARBA00006987"/>
    </source>
</evidence>
<comment type="similarity">
    <text evidence="1">Belongs to the UPF0065 (bug) family.</text>
</comment>
<dbReference type="Pfam" id="PF03401">
    <property type="entry name" value="TctC"/>
    <property type="match status" value="1"/>
</dbReference>
<dbReference type="PROSITE" id="PS51318">
    <property type="entry name" value="TAT"/>
    <property type="match status" value="1"/>
</dbReference>
<feature type="chain" id="PRO_5028943456" description="ABC transporter substrate-binding protein" evidence="2">
    <location>
        <begin position="36"/>
        <end position="336"/>
    </location>
</feature>
<dbReference type="PANTHER" id="PTHR42928">
    <property type="entry name" value="TRICARBOXYLATE-BINDING PROTEIN"/>
    <property type="match status" value="1"/>
</dbReference>
<dbReference type="PIRSF" id="PIRSF017082">
    <property type="entry name" value="YflP"/>
    <property type="match status" value="1"/>
</dbReference>
<sequence>MHNLNGNRARLSRRRFSAMLAALALPAAFAPPVHAADAWPSQPITLIVPFPPGGTTDVTGRILARALSTQLGQSVIVENRAGASGNIGSAFVARAKPDGYTLLMSGVGTHAANAALYASMPYDPLKDFTHISSITSSPNVIAVNPEFPAKTLAELVSLLRQSPDKYNYASPGAGSSGNLAFELLKQRSDLKVQHIPYKGASQAVTDVIGGQVPILVMVADTLEPHVRAGKLRVLASTGASRSLLFPDLPTVAESGFPDFDAVSWTGLSAPAGLPDAIRDRLAQATRAALTDPEVVKPLKATGNAVTLRSPQDFTAFITGEIQKWATVAKTAGLKMD</sequence>
<name>A0A6S6ZLZ3_9BURK</name>
<dbReference type="AlphaFoldDB" id="A0A6S6ZLZ3"/>
<dbReference type="CDD" id="cd13578">
    <property type="entry name" value="PBP2_Bug27"/>
    <property type="match status" value="1"/>
</dbReference>
<keyword evidence="2" id="KW-0732">Signal</keyword>
<protein>
    <recommendedName>
        <fullName evidence="5">ABC transporter substrate-binding protein</fullName>
    </recommendedName>
</protein>
<dbReference type="SUPFAM" id="SSF53850">
    <property type="entry name" value="Periplasmic binding protein-like II"/>
    <property type="match status" value="1"/>
</dbReference>
<dbReference type="InterPro" id="IPR042100">
    <property type="entry name" value="Bug_dom1"/>
</dbReference>
<feature type="signal peptide" evidence="2">
    <location>
        <begin position="1"/>
        <end position="35"/>
    </location>
</feature>
<reference evidence="3 4" key="1">
    <citation type="submission" date="2020-04" db="EMBL/GenBank/DDBJ databases">
        <authorList>
            <person name="De Canck E."/>
        </authorList>
    </citation>
    <scope>NUCLEOTIDE SEQUENCE [LARGE SCALE GENOMIC DNA]</scope>
    <source>
        <strain evidence="3 4">LMG 26690</strain>
    </source>
</reference>
<dbReference type="InterPro" id="IPR005064">
    <property type="entry name" value="BUG"/>
</dbReference>
<evidence type="ECO:0000256" key="2">
    <source>
        <dbReference type="SAM" id="SignalP"/>
    </source>
</evidence>
<evidence type="ECO:0008006" key="5">
    <source>
        <dbReference type="Google" id="ProtNLM"/>
    </source>
</evidence>
<accession>A0A6S6ZLZ3</accession>
<evidence type="ECO:0000313" key="3">
    <source>
        <dbReference type="EMBL" id="CAB3682725.1"/>
    </source>
</evidence>
<dbReference type="PANTHER" id="PTHR42928:SF5">
    <property type="entry name" value="BLR1237 PROTEIN"/>
    <property type="match status" value="1"/>
</dbReference>
<proteinExistence type="inferred from homology"/>
<evidence type="ECO:0000313" key="4">
    <source>
        <dbReference type="Proteomes" id="UP000494214"/>
    </source>
</evidence>
<keyword evidence="4" id="KW-1185">Reference proteome</keyword>